<evidence type="ECO:0000313" key="11">
    <source>
        <dbReference type="Proteomes" id="UP000555411"/>
    </source>
</evidence>
<keyword evidence="10" id="KW-0282">Flagellum</keyword>
<accession>A0A842I4N7</accession>
<comment type="function">
    <text evidence="7">Responsible for the coupling of flagellin expression to flagellar assembly by preventing expression of the flagellin genes when a component of the middle class of proteins is defective. It negatively regulates flagellar genes by inhibiting the activity of FliA by directly binding to FliA.</text>
</comment>
<evidence type="ECO:0000256" key="2">
    <source>
        <dbReference type="ARBA" id="ARBA00017823"/>
    </source>
</evidence>
<name>A0A842I4N7_9RHOB</name>
<keyword evidence="5" id="KW-0805">Transcription regulation</keyword>
<evidence type="ECO:0000256" key="1">
    <source>
        <dbReference type="ARBA" id="ARBA00005322"/>
    </source>
</evidence>
<evidence type="ECO:0000313" key="10">
    <source>
        <dbReference type="EMBL" id="MBC2834800.1"/>
    </source>
</evidence>
<organism evidence="10 11">
    <name type="scientific">Paragemmobacter straminiformis</name>
    <dbReference type="NCBI Taxonomy" id="2045119"/>
    <lineage>
        <taxon>Bacteria</taxon>
        <taxon>Pseudomonadati</taxon>
        <taxon>Pseudomonadota</taxon>
        <taxon>Alphaproteobacteria</taxon>
        <taxon>Rhodobacterales</taxon>
        <taxon>Paracoccaceae</taxon>
        <taxon>Paragemmobacter</taxon>
    </lineage>
</organism>
<keyword evidence="6" id="KW-0804">Transcription</keyword>
<dbReference type="InterPro" id="IPR007412">
    <property type="entry name" value="FlgM"/>
</dbReference>
<evidence type="ECO:0000256" key="7">
    <source>
        <dbReference type="ARBA" id="ARBA00024739"/>
    </source>
</evidence>
<dbReference type="AlphaFoldDB" id="A0A842I4N7"/>
<keyword evidence="10" id="KW-0966">Cell projection</keyword>
<gene>
    <name evidence="10" type="primary">flgM</name>
    <name evidence="10" type="ORF">H7F16_04730</name>
</gene>
<dbReference type="SUPFAM" id="SSF101498">
    <property type="entry name" value="Anti-sigma factor FlgM"/>
    <property type="match status" value="1"/>
</dbReference>
<evidence type="ECO:0000256" key="8">
    <source>
        <dbReference type="ARBA" id="ARBA00030117"/>
    </source>
</evidence>
<proteinExistence type="inferred from homology"/>
<keyword evidence="3" id="KW-0678">Repressor</keyword>
<protein>
    <recommendedName>
        <fullName evidence="2">Negative regulator of flagellin synthesis</fullName>
    </recommendedName>
    <alternativeName>
        <fullName evidence="8">Anti-sigma-28 factor</fullName>
    </alternativeName>
</protein>
<comment type="similarity">
    <text evidence="1">Belongs to the FlgM family.</text>
</comment>
<dbReference type="Pfam" id="PF04316">
    <property type="entry name" value="FlgM"/>
    <property type="match status" value="1"/>
</dbReference>
<dbReference type="EMBL" id="JACLQD010000001">
    <property type="protein sequence ID" value="MBC2834800.1"/>
    <property type="molecule type" value="Genomic_DNA"/>
</dbReference>
<feature type="domain" description="Anti-sigma-28 factor FlgM C-terminal" evidence="9">
    <location>
        <begin position="30"/>
        <end position="79"/>
    </location>
</feature>
<evidence type="ECO:0000259" key="9">
    <source>
        <dbReference type="Pfam" id="PF04316"/>
    </source>
</evidence>
<evidence type="ECO:0000256" key="5">
    <source>
        <dbReference type="ARBA" id="ARBA00023015"/>
    </source>
</evidence>
<dbReference type="InterPro" id="IPR031316">
    <property type="entry name" value="FlgM_C"/>
</dbReference>
<keyword evidence="4" id="KW-1005">Bacterial flagellum biogenesis</keyword>
<evidence type="ECO:0000256" key="6">
    <source>
        <dbReference type="ARBA" id="ARBA00023163"/>
    </source>
</evidence>
<dbReference type="GO" id="GO:0045892">
    <property type="term" value="P:negative regulation of DNA-templated transcription"/>
    <property type="evidence" value="ECO:0007669"/>
    <property type="project" value="InterPro"/>
</dbReference>
<dbReference type="InterPro" id="IPR035890">
    <property type="entry name" value="Anti-sigma-28_factor_FlgM_sf"/>
</dbReference>
<reference evidence="10 11" key="1">
    <citation type="journal article" date="2017" name="Int. J. Syst. Evol. Microbiol.">
        <title>Gemmobacter straminiformis sp. nov., isolated from an artificial fountain.</title>
        <authorList>
            <person name="Kang J.Y."/>
            <person name="Kim M.J."/>
            <person name="Chun J."/>
            <person name="Son K.P."/>
            <person name="Jahng K.Y."/>
        </authorList>
    </citation>
    <scope>NUCLEOTIDE SEQUENCE [LARGE SCALE GENOMIC DNA]</scope>
    <source>
        <strain evidence="10 11">CAM-8</strain>
    </source>
</reference>
<comment type="caution">
    <text evidence="10">The sequence shown here is derived from an EMBL/GenBank/DDBJ whole genome shotgun (WGS) entry which is preliminary data.</text>
</comment>
<evidence type="ECO:0000256" key="4">
    <source>
        <dbReference type="ARBA" id="ARBA00022795"/>
    </source>
</evidence>
<keyword evidence="10" id="KW-0969">Cilium</keyword>
<dbReference type="Proteomes" id="UP000555411">
    <property type="component" value="Unassembled WGS sequence"/>
</dbReference>
<dbReference type="GO" id="GO:0044781">
    <property type="term" value="P:bacterial-type flagellum organization"/>
    <property type="evidence" value="ECO:0007669"/>
    <property type="project" value="UniProtKB-KW"/>
</dbReference>
<sequence length="88" mass="8833">MRPGEDLGAPVQGSAGGAAAAGAVAQAAGDTLALSATATALPEELKGGPPIDLEIVAKIKEAISEGKYPIDLEKITESLFQDFIDLVA</sequence>
<evidence type="ECO:0000256" key="3">
    <source>
        <dbReference type="ARBA" id="ARBA00022491"/>
    </source>
</evidence>
<dbReference type="NCBIfam" id="TIGR03824">
    <property type="entry name" value="FlgM_jcvi"/>
    <property type="match status" value="1"/>
</dbReference>
<keyword evidence="11" id="KW-1185">Reference proteome</keyword>